<dbReference type="EMBL" id="RSCL01000052">
    <property type="protein sequence ID" value="RUS93998.1"/>
    <property type="molecule type" value="Genomic_DNA"/>
</dbReference>
<keyword evidence="2" id="KW-1185">Reference proteome</keyword>
<comment type="caution">
    <text evidence="1">The sequence shown here is derived from an EMBL/GenBank/DDBJ whole genome shotgun (WGS) entry which is preliminary data.</text>
</comment>
<evidence type="ECO:0000313" key="2">
    <source>
        <dbReference type="Proteomes" id="UP000271624"/>
    </source>
</evidence>
<gene>
    <name evidence="1" type="ORF">DSM106972_094690</name>
</gene>
<accession>A0A433UJH7</accession>
<reference evidence="1" key="2">
    <citation type="journal article" date="2019" name="Genome Biol. Evol.">
        <title>Day and night: Metabolic profiles and evolutionary relationships of six axenic non-marine cyanobacteria.</title>
        <authorList>
            <person name="Will S.E."/>
            <person name="Henke P."/>
            <person name="Boedeker C."/>
            <person name="Huang S."/>
            <person name="Brinkmann H."/>
            <person name="Rohde M."/>
            <person name="Jarek M."/>
            <person name="Friedl T."/>
            <person name="Seufert S."/>
            <person name="Schumacher M."/>
            <person name="Overmann J."/>
            <person name="Neumann-Schaal M."/>
            <person name="Petersen J."/>
        </authorList>
    </citation>
    <scope>NUCLEOTIDE SEQUENCE [LARGE SCALE GENOMIC DNA]</scope>
    <source>
        <strain evidence="1">PCC 7102</strain>
    </source>
</reference>
<evidence type="ECO:0000313" key="1">
    <source>
        <dbReference type="EMBL" id="RUS93998.1"/>
    </source>
</evidence>
<protein>
    <submittedName>
        <fullName evidence="1">Uncharacterized protein</fullName>
    </submittedName>
</protein>
<dbReference type="Proteomes" id="UP000271624">
    <property type="component" value="Unassembled WGS sequence"/>
</dbReference>
<dbReference type="AlphaFoldDB" id="A0A433UJH7"/>
<reference evidence="1" key="1">
    <citation type="submission" date="2018-12" db="EMBL/GenBank/DDBJ databases">
        <authorList>
            <person name="Will S."/>
            <person name="Neumann-Schaal M."/>
            <person name="Henke P."/>
        </authorList>
    </citation>
    <scope>NUCLEOTIDE SEQUENCE</scope>
    <source>
        <strain evidence="1">PCC 7102</strain>
    </source>
</reference>
<dbReference type="RefSeq" id="WP_233786940.1">
    <property type="nucleotide sequence ID" value="NZ_RSCL01000052.1"/>
</dbReference>
<name>A0A433UJH7_9CYAN</name>
<proteinExistence type="predicted"/>
<organism evidence="1 2">
    <name type="scientific">Dulcicalothrix desertica PCC 7102</name>
    <dbReference type="NCBI Taxonomy" id="232991"/>
    <lineage>
        <taxon>Bacteria</taxon>
        <taxon>Bacillati</taxon>
        <taxon>Cyanobacteriota</taxon>
        <taxon>Cyanophyceae</taxon>
        <taxon>Nostocales</taxon>
        <taxon>Calotrichaceae</taxon>
        <taxon>Dulcicalothrix</taxon>
    </lineage>
</organism>
<sequence length="297" mass="33661">MKKCHKARATKETEEATIWRMMPDKKRACVIGPIYNQAVGVMLEEMMHKSGKSAQSVVEEALVAYYESEYGFSVSIEAPVVDVVGNAAAPTVDIEDETAPHVEVVVVEAAPVVDVVIVDEEAPVVDVVSENEEAPNMHSEEVANSNSVFSWDENYVTAENFTSSEIFSYEQECNEDEDLQDAWSFEVDEEDDELELAPVDLLIEALQTATSWQEINEALKNNEEYKQEAWDALTPVERKRIIELTPPTIARLSNAKRTGLITDYRVEREGVYQVKQNGCLFWDIVFEYRVEEYFARL</sequence>